<evidence type="ECO:0000259" key="4">
    <source>
        <dbReference type="PROSITE" id="PS01124"/>
    </source>
</evidence>
<accession>A0A317PRF1</accession>
<dbReference type="SUPFAM" id="SSF52317">
    <property type="entry name" value="Class I glutamine amidotransferase-like"/>
    <property type="match status" value="1"/>
</dbReference>
<dbReference type="PANTHER" id="PTHR43130:SF3">
    <property type="entry name" value="HTH-TYPE TRANSCRIPTIONAL REGULATOR RV1931C"/>
    <property type="match status" value="1"/>
</dbReference>
<keyword evidence="1" id="KW-0805">Transcription regulation</keyword>
<dbReference type="Proteomes" id="UP000246352">
    <property type="component" value="Unassembled WGS sequence"/>
</dbReference>
<evidence type="ECO:0000256" key="3">
    <source>
        <dbReference type="ARBA" id="ARBA00023163"/>
    </source>
</evidence>
<gene>
    <name evidence="5" type="ORF">DFR52_101748</name>
</gene>
<dbReference type="InterPro" id="IPR029062">
    <property type="entry name" value="Class_I_gatase-like"/>
</dbReference>
<evidence type="ECO:0000256" key="2">
    <source>
        <dbReference type="ARBA" id="ARBA00023125"/>
    </source>
</evidence>
<proteinExistence type="predicted"/>
<sequence length="321" mass="34944">MEDGSRPLSVDILVLSGSSLMTAACAGDPLRAANRVSGRKLFDWRYVSLDGRNPVTTAGGEWPVSGRFDPGLKRDVLAIVSGFHTAEMQDRRVISRIFQAAKNARSTIGVESGAWMMARAGLLDGRNATTHWEDFEEFAAAFPLVNLRPDRYVTDGRYVTTSGASPTFDMMIDLVRRHAGLSTALDVASVFVYEAARGASDVQSVISFGPGNSHDPRVVKAIRAMEMCIDAPVTIAAIAKRISLSVRGLEQLFTREVGSTPGAYFLVLRLNAARRLVLDTSLRMTDIALRTGFSSEAAFSRAFKREFGAAPAHYRAQPPNR</sequence>
<comment type="caution">
    <text evidence="5">The sequence shown here is derived from an EMBL/GenBank/DDBJ whole genome shotgun (WGS) entry which is preliminary data.</text>
</comment>
<dbReference type="PRINTS" id="PR00032">
    <property type="entry name" value="HTHARAC"/>
</dbReference>
<dbReference type="SMART" id="SM00342">
    <property type="entry name" value="HTH_ARAC"/>
    <property type="match status" value="1"/>
</dbReference>
<dbReference type="PROSITE" id="PS00041">
    <property type="entry name" value="HTH_ARAC_FAMILY_1"/>
    <property type="match status" value="1"/>
</dbReference>
<dbReference type="InterPro" id="IPR009057">
    <property type="entry name" value="Homeodomain-like_sf"/>
</dbReference>
<evidence type="ECO:0000256" key="1">
    <source>
        <dbReference type="ARBA" id="ARBA00023015"/>
    </source>
</evidence>
<keyword evidence="3" id="KW-0804">Transcription</keyword>
<reference evidence="5 6" key="1">
    <citation type="submission" date="2018-05" db="EMBL/GenBank/DDBJ databases">
        <title>Genomic Encyclopedia of Type Strains, Phase IV (KMG-IV): sequencing the most valuable type-strain genomes for metagenomic binning, comparative biology and taxonomic classification.</title>
        <authorList>
            <person name="Goeker M."/>
        </authorList>
    </citation>
    <scope>NUCLEOTIDE SEQUENCE [LARGE SCALE GENOMIC DNA]</scope>
    <source>
        <strain evidence="5 6">DSM 16791</strain>
    </source>
</reference>
<keyword evidence="2" id="KW-0238">DNA-binding</keyword>
<feature type="domain" description="HTH araC/xylS-type" evidence="4">
    <location>
        <begin position="219"/>
        <end position="317"/>
    </location>
</feature>
<dbReference type="InterPro" id="IPR018062">
    <property type="entry name" value="HTH_AraC-typ_CS"/>
</dbReference>
<dbReference type="EMBL" id="QGTR01000001">
    <property type="protein sequence ID" value="PWW04058.1"/>
    <property type="molecule type" value="Genomic_DNA"/>
</dbReference>
<protein>
    <submittedName>
        <fullName evidence="5">AraC family transcriptional regulator with amidase-like domain</fullName>
    </submittedName>
</protein>
<organism evidence="5 6">
    <name type="scientific">Hoeflea marina</name>
    <dbReference type="NCBI Taxonomy" id="274592"/>
    <lineage>
        <taxon>Bacteria</taxon>
        <taxon>Pseudomonadati</taxon>
        <taxon>Pseudomonadota</taxon>
        <taxon>Alphaproteobacteria</taxon>
        <taxon>Hyphomicrobiales</taxon>
        <taxon>Rhizobiaceae</taxon>
        <taxon>Hoeflea</taxon>
    </lineage>
</organism>
<dbReference type="Gene3D" id="3.40.50.880">
    <property type="match status" value="1"/>
</dbReference>
<name>A0A317PRF1_9HYPH</name>
<evidence type="ECO:0000313" key="6">
    <source>
        <dbReference type="Proteomes" id="UP000246352"/>
    </source>
</evidence>
<dbReference type="PROSITE" id="PS51257">
    <property type="entry name" value="PROKAR_LIPOPROTEIN"/>
    <property type="match status" value="1"/>
</dbReference>
<dbReference type="InterPro" id="IPR018060">
    <property type="entry name" value="HTH_AraC"/>
</dbReference>
<evidence type="ECO:0000313" key="5">
    <source>
        <dbReference type="EMBL" id="PWW04058.1"/>
    </source>
</evidence>
<dbReference type="AlphaFoldDB" id="A0A317PRF1"/>
<dbReference type="InterPro" id="IPR002818">
    <property type="entry name" value="DJ-1/PfpI"/>
</dbReference>
<dbReference type="PANTHER" id="PTHR43130">
    <property type="entry name" value="ARAC-FAMILY TRANSCRIPTIONAL REGULATOR"/>
    <property type="match status" value="1"/>
</dbReference>
<dbReference type="Pfam" id="PF01965">
    <property type="entry name" value="DJ-1_PfpI"/>
    <property type="match status" value="1"/>
</dbReference>
<dbReference type="GO" id="GO:0003700">
    <property type="term" value="F:DNA-binding transcription factor activity"/>
    <property type="evidence" value="ECO:0007669"/>
    <property type="project" value="InterPro"/>
</dbReference>
<keyword evidence="6" id="KW-1185">Reference proteome</keyword>
<dbReference type="InterPro" id="IPR020449">
    <property type="entry name" value="Tscrpt_reg_AraC-type_HTH"/>
</dbReference>
<dbReference type="InterPro" id="IPR052158">
    <property type="entry name" value="INH-QAR"/>
</dbReference>
<dbReference type="PROSITE" id="PS01124">
    <property type="entry name" value="HTH_ARAC_FAMILY_2"/>
    <property type="match status" value="1"/>
</dbReference>
<dbReference type="Gene3D" id="1.10.10.60">
    <property type="entry name" value="Homeodomain-like"/>
    <property type="match status" value="2"/>
</dbReference>
<dbReference type="CDD" id="cd03136">
    <property type="entry name" value="GATase1_AraC_ArgR_like"/>
    <property type="match status" value="1"/>
</dbReference>
<dbReference type="SUPFAM" id="SSF46689">
    <property type="entry name" value="Homeodomain-like"/>
    <property type="match status" value="2"/>
</dbReference>
<dbReference type="GO" id="GO:0043565">
    <property type="term" value="F:sequence-specific DNA binding"/>
    <property type="evidence" value="ECO:0007669"/>
    <property type="project" value="InterPro"/>
</dbReference>
<dbReference type="Pfam" id="PF12833">
    <property type="entry name" value="HTH_18"/>
    <property type="match status" value="1"/>
</dbReference>